<sequence>MFPRIAFRGRMIVAAAAEAAGRLKILGKSRRVRAIDTRRSSRFCGNPNKYPANAEDRGSGRIGEPSTSLESATLSRGKKWSKVVQERRGAKTIVKEATSN</sequence>
<accession>A0A4U5NUC8</accession>
<evidence type="ECO:0000313" key="2">
    <source>
        <dbReference type="EMBL" id="TKR86784.1"/>
    </source>
</evidence>
<comment type="caution">
    <text evidence="2">The sequence shown here is derived from an EMBL/GenBank/DDBJ whole genome shotgun (WGS) entry which is preliminary data.</text>
</comment>
<reference evidence="2 3" key="2">
    <citation type="journal article" date="2019" name="G3 (Bethesda)">
        <title>Hybrid Assembly of the Genome of the Entomopathogenic Nematode Steinernema carpocapsae Identifies the X-Chromosome.</title>
        <authorList>
            <person name="Serra L."/>
            <person name="Macchietto M."/>
            <person name="Macias-Munoz A."/>
            <person name="McGill C.J."/>
            <person name="Rodriguez I.M."/>
            <person name="Rodriguez B."/>
            <person name="Murad R."/>
            <person name="Mortazavi A."/>
        </authorList>
    </citation>
    <scope>NUCLEOTIDE SEQUENCE [LARGE SCALE GENOMIC DNA]</scope>
    <source>
        <strain evidence="2 3">ALL</strain>
    </source>
</reference>
<proteinExistence type="predicted"/>
<protein>
    <submittedName>
        <fullName evidence="2">Uncharacterized protein</fullName>
    </submittedName>
</protein>
<evidence type="ECO:0000313" key="3">
    <source>
        <dbReference type="Proteomes" id="UP000298663"/>
    </source>
</evidence>
<keyword evidence="3" id="KW-1185">Reference proteome</keyword>
<evidence type="ECO:0000256" key="1">
    <source>
        <dbReference type="SAM" id="MobiDB-lite"/>
    </source>
</evidence>
<feature type="compositionally biased region" description="Polar residues" evidence="1">
    <location>
        <begin position="65"/>
        <end position="74"/>
    </location>
</feature>
<name>A0A4U5NUC8_STECR</name>
<dbReference type="Proteomes" id="UP000298663">
    <property type="component" value="Unassembled WGS sequence"/>
</dbReference>
<dbReference type="EMBL" id="AZBU02000003">
    <property type="protein sequence ID" value="TKR86784.1"/>
    <property type="molecule type" value="Genomic_DNA"/>
</dbReference>
<feature type="region of interest" description="Disordered" evidence="1">
    <location>
        <begin position="43"/>
        <end position="74"/>
    </location>
</feature>
<gene>
    <name evidence="2" type="ORF">L596_011302</name>
</gene>
<organism evidence="2 3">
    <name type="scientific">Steinernema carpocapsae</name>
    <name type="common">Entomopathogenic nematode</name>
    <dbReference type="NCBI Taxonomy" id="34508"/>
    <lineage>
        <taxon>Eukaryota</taxon>
        <taxon>Metazoa</taxon>
        <taxon>Ecdysozoa</taxon>
        <taxon>Nematoda</taxon>
        <taxon>Chromadorea</taxon>
        <taxon>Rhabditida</taxon>
        <taxon>Tylenchina</taxon>
        <taxon>Panagrolaimomorpha</taxon>
        <taxon>Strongyloidoidea</taxon>
        <taxon>Steinernematidae</taxon>
        <taxon>Steinernema</taxon>
    </lineage>
</organism>
<reference evidence="2 3" key="1">
    <citation type="journal article" date="2015" name="Genome Biol.">
        <title>Comparative genomics of Steinernema reveals deeply conserved gene regulatory networks.</title>
        <authorList>
            <person name="Dillman A.R."/>
            <person name="Macchietto M."/>
            <person name="Porter C.F."/>
            <person name="Rogers A."/>
            <person name="Williams B."/>
            <person name="Antoshechkin I."/>
            <person name="Lee M.M."/>
            <person name="Goodwin Z."/>
            <person name="Lu X."/>
            <person name="Lewis E.E."/>
            <person name="Goodrich-Blair H."/>
            <person name="Stock S.P."/>
            <person name="Adams B.J."/>
            <person name="Sternberg P.W."/>
            <person name="Mortazavi A."/>
        </authorList>
    </citation>
    <scope>NUCLEOTIDE SEQUENCE [LARGE SCALE GENOMIC DNA]</scope>
    <source>
        <strain evidence="2 3">ALL</strain>
    </source>
</reference>
<dbReference type="AlphaFoldDB" id="A0A4U5NUC8"/>